<feature type="transmembrane region" description="Helical" evidence="6">
    <location>
        <begin position="153"/>
        <end position="172"/>
    </location>
</feature>
<dbReference type="InterPro" id="IPR020846">
    <property type="entry name" value="MFS_dom"/>
</dbReference>
<feature type="transmembrane region" description="Helical" evidence="6">
    <location>
        <begin position="542"/>
        <end position="565"/>
    </location>
</feature>
<dbReference type="PANTHER" id="PTHR23502">
    <property type="entry name" value="MAJOR FACILITATOR SUPERFAMILY"/>
    <property type="match status" value="1"/>
</dbReference>
<name>A0A9N9PRB7_9HELO</name>
<keyword evidence="3 6" id="KW-1133">Transmembrane helix</keyword>
<feature type="transmembrane region" description="Helical" evidence="6">
    <location>
        <begin position="475"/>
        <end position="498"/>
    </location>
</feature>
<keyword evidence="4 6" id="KW-0472">Membrane</keyword>
<feature type="transmembrane region" description="Helical" evidence="6">
    <location>
        <begin position="192"/>
        <end position="210"/>
    </location>
</feature>
<evidence type="ECO:0000256" key="4">
    <source>
        <dbReference type="ARBA" id="ARBA00023136"/>
    </source>
</evidence>
<dbReference type="GO" id="GO:0015244">
    <property type="term" value="F:fluconazole transmembrane transporter activity"/>
    <property type="evidence" value="ECO:0007669"/>
    <property type="project" value="TreeGrafter"/>
</dbReference>
<evidence type="ECO:0000259" key="7">
    <source>
        <dbReference type="PROSITE" id="PS50850"/>
    </source>
</evidence>
<feature type="domain" description="Major facilitator superfamily (MFS) profile" evidence="7">
    <location>
        <begin position="155"/>
        <end position="580"/>
    </location>
</feature>
<evidence type="ECO:0000256" key="3">
    <source>
        <dbReference type="ARBA" id="ARBA00022989"/>
    </source>
</evidence>
<dbReference type="SUPFAM" id="SSF103473">
    <property type="entry name" value="MFS general substrate transporter"/>
    <property type="match status" value="1"/>
</dbReference>
<dbReference type="PROSITE" id="PS50850">
    <property type="entry name" value="MFS"/>
    <property type="match status" value="1"/>
</dbReference>
<dbReference type="InterPro" id="IPR036259">
    <property type="entry name" value="MFS_trans_sf"/>
</dbReference>
<feature type="transmembrane region" description="Helical" evidence="6">
    <location>
        <begin position="279"/>
        <end position="304"/>
    </location>
</feature>
<dbReference type="GO" id="GO:1990961">
    <property type="term" value="P:xenobiotic detoxification by transmembrane export across the plasma membrane"/>
    <property type="evidence" value="ECO:0007669"/>
    <property type="project" value="TreeGrafter"/>
</dbReference>
<dbReference type="InterPro" id="IPR011701">
    <property type="entry name" value="MFS"/>
</dbReference>
<evidence type="ECO:0000256" key="5">
    <source>
        <dbReference type="SAM" id="MobiDB-lite"/>
    </source>
</evidence>
<dbReference type="EMBL" id="CAJVRM010000041">
    <property type="protein sequence ID" value="CAG8972253.1"/>
    <property type="molecule type" value="Genomic_DNA"/>
</dbReference>
<comment type="caution">
    <text evidence="8">The sequence shown here is derived from an EMBL/GenBank/DDBJ whole genome shotgun (WGS) entry which is preliminary data.</text>
</comment>
<dbReference type="Pfam" id="PF07690">
    <property type="entry name" value="MFS_1"/>
    <property type="match status" value="1"/>
</dbReference>
<dbReference type="GO" id="GO:0005886">
    <property type="term" value="C:plasma membrane"/>
    <property type="evidence" value="ECO:0007669"/>
    <property type="project" value="TreeGrafter"/>
</dbReference>
<feature type="transmembrane region" description="Helical" evidence="6">
    <location>
        <begin position="316"/>
        <end position="341"/>
    </location>
</feature>
<reference evidence="8" key="1">
    <citation type="submission" date="2021-07" db="EMBL/GenBank/DDBJ databases">
        <authorList>
            <person name="Durling M."/>
        </authorList>
    </citation>
    <scope>NUCLEOTIDE SEQUENCE</scope>
</reference>
<dbReference type="PANTHER" id="PTHR23502:SF23">
    <property type="entry name" value="FLUCONAZOLE RESISTANCE PROTEIN 1"/>
    <property type="match status" value="1"/>
</dbReference>
<keyword evidence="2 6" id="KW-0812">Transmembrane</keyword>
<accession>A0A9N9PRB7</accession>
<dbReference type="OrthoDB" id="3357846at2759"/>
<organism evidence="8 9">
    <name type="scientific">Hymenoscyphus albidus</name>
    <dbReference type="NCBI Taxonomy" id="595503"/>
    <lineage>
        <taxon>Eukaryota</taxon>
        <taxon>Fungi</taxon>
        <taxon>Dikarya</taxon>
        <taxon>Ascomycota</taxon>
        <taxon>Pezizomycotina</taxon>
        <taxon>Leotiomycetes</taxon>
        <taxon>Helotiales</taxon>
        <taxon>Helotiaceae</taxon>
        <taxon>Hymenoscyphus</taxon>
    </lineage>
</organism>
<comment type="subcellular location">
    <subcellularLocation>
        <location evidence="1">Membrane</location>
        <topology evidence="1">Multi-pass membrane protein</topology>
    </subcellularLocation>
</comment>
<evidence type="ECO:0000256" key="1">
    <source>
        <dbReference type="ARBA" id="ARBA00004141"/>
    </source>
</evidence>
<protein>
    <recommendedName>
        <fullName evidence="7">Major facilitator superfamily (MFS) profile domain-containing protein</fullName>
    </recommendedName>
</protein>
<dbReference type="AlphaFoldDB" id="A0A9N9PRB7"/>
<evidence type="ECO:0000313" key="9">
    <source>
        <dbReference type="Proteomes" id="UP000701801"/>
    </source>
</evidence>
<feature type="transmembrane region" description="Helical" evidence="6">
    <location>
        <begin position="222"/>
        <end position="241"/>
    </location>
</feature>
<proteinExistence type="predicted"/>
<evidence type="ECO:0000256" key="6">
    <source>
        <dbReference type="SAM" id="Phobius"/>
    </source>
</evidence>
<feature type="transmembrane region" description="Helical" evidence="6">
    <location>
        <begin position="247"/>
        <end position="267"/>
    </location>
</feature>
<feature type="region of interest" description="Disordered" evidence="5">
    <location>
        <begin position="66"/>
        <end position="102"/>
    </location>
</feature>
<keyword evidence="9" id="KW-1185">Reference proteome</keyword>
<feature type="transmembrane region" description="Helical" evidence="6">
    <location>
        <begin position="519"/>
        <end position="536"/>
    </location>
</feature>
<gene>
    <name evidence="8" type="ORF">HYALB_00001651</name>
</gene>
<dbReference type="Gene3D" id="1.20.1250.20">
    <property type="entry name" value="MFS general substrate transporter like domains"/>
    <property type="match status" value="1"/>
</dbReference>
<sequence length="580" mass="65453">MRDLFRDSMYGNIVRFVTRGRVFAFDEKTDAALWERFIDREKSARMVTYWRTHHLRHFIGTPRQFGEDEKGVKDGTNSIASDETYDYEGQRSPRKARRSYSENDRYIPHARTWKDEHQRNAATGVPVDPDKGEDVSVITWYGKDDPDSTAKKAFITFLICLLTFTVNLGSGIFTSGSVQYATHFGVSQLEATLALCVYTAGDVIGTMVWSPFSENCHIGRTLVYAWTWIFFVFLQFGVVYAKNFGMLIAFCALTGFFGSPVLATGGASLGNIYCSSKRVYAATIWVLVSFCAPVMGPVVGGYAAQYKGWQWTIYELLWISGFALILLFLMLPETSEAAILYRRSRRLRELTGRSDIKCAAEIEYDRKTKEKLVMECLVRPFSLTFKELILFVLNLYLALIYGLLFIWFESFSIVFGEVYGFKLGAELAHSVSLSVYSGSAVRWNILSSPSPSLHRCLFCTRSHCLYKHRTSRPQIHWIVPIVGSSFFAIGAMLLQCSVVGYIGDAYPRYAASALAGNNFWRALFGAGFPMFATAMYRKLGVAGASSLLDALSVLFVPVPFFLYSYEARIRKASKTARHDL</sequence>
<evidence type="ECO:0000256" key="2">
    <source>
        <dbReference type="ARBA" id="ARBA00022692"/>
    </source>
</evidence>
<evidence type="ECO:0000313" key="8">
    <source>
        <dbReference type="EMBL" id="CAG8972253.1"/>
    </source>
</evidence>
<dbReference type="Proteomes" id="UP000701801">
    <property type="component" value="Unassembled WGS sequence"/>
</dbReference>
<feature type="transmembrane region" description="Helical" evidence="6">
    <location>
        <begin position="388"/>
        <end position="408"/>
    </location>
</feature>